<keyword evidence="7" id="KW-0858">Xylan degradation</keyword>
<keyword evidence="10" id="KW-0624">Polysaccharide degradation</keyword>
<sequence length="569" mass="63749">MWDLKHKRRLMLSYRDICKLMSDSVVKSHLGQCDGGILRSVGTCIGVSAGVGLLSLRFQVYGPQAIFWYSHMKFATRPNKEALIETNPLQICRLRSLEYRQSEPSPEGARLSARVVLYAMESSLLGDTANGKHLPLQWSCSPKDGAACFSYSGSTSASKILGGFTRLVQGLQKLSERVYVESDQRSRSERFWSLGSLALVYGTEIRIRMIQRCVDLRRRQKALYRHSPAIDQNKWDHIFGASSALPPGPPFMRDSLGYIELTVLKMILRLFVSNSLLTKGVLESWTEDCVDTMRAFEECQARSIRSDGHEILMSEISTVMVFWAASTRRQAATPSRIHGTRLSSKTRWKAVLGTATDNSELNDTAYDHILDSVLQFGALTADNSIKWEYSEPEPFVFNFTGGDQISELAHANGMLLRGDKYAWDVVNATFPLALRAVRAADPFAKLYINEYNTEYTGTMMSIHENLATVVSWTSHQGPKSTALLNLVKKLQADNVPIDAVCFQCHFTLGEICLGICMELPATAEMFEQQKTDYNTVVSACMSVPACVGVSVWDFTDKMRHLLITDEELF</sequence>
<evidence type="ECO:0000256" key="2">
    <source>
        <dbReference type="ARBA" id="ARBA00004613"/>
    </source>
</evidence>
<evidence type="ECO:0000256" key="6">
    <source>
        <dbReference type="ARBA" id="ARBA00022525"/>
    </source>
</evidence>
<dbReference type="InterPro" id="IPR044846">
    <property type="entry name" value="GH10"/>
</dbReference>
<protein>
    <recommendedName>
        <fullName evidence="5">endo-1,4-beta-xylanase</fullName>
        <ecNumber evidence="5">3.2.1.8</ecNumber>
    </recommendedName>
</protein>
<keyword evidence="8 12" id="KW-0378">Hydrolase</keyword>
<evidence type="ECO:0000256" key="5">
    <source>
        <dbReference type="ARBA" id="ARBA00012590"/>
    </source>
</evidence>
<comment type="subcellular location">
    <subcellularLocation>
        <location evidence="2">Secreted</location>
    </subcellularLocation>
</comment>
<comment type="pathway">
    <text evidence="3">Glycan degradation; xylan degradation.</text>
</comment>
<dbReference type="EC" id="3.2.1.8" evidence="5"/>
<dbReference type="InterPro" id="IPR001000">
    <property type="entry name" value="GH10_dom"/>
</dbReference>
<dbReference type="EMBL" id="KV427635">
    <property type="protein sequence ID" value="KZT04623.1"/>
    <property type="molecule type" value="Genomic_DNA"/>
</dbReference>
<keyword evidence="6" id="KW-0964">Secreted</keyword>
<evidence type="ECO:0000256" key="7">
    <source>
        <dbReference type="ARBA" id="ARBA00022651"/>
    </source>
</evidence>
<keyword evidence="13" id="KW-1185">Reference proteome</keyword>
<dbReference type="RefSeq" id="XP_040762363.1">
    <property type="nucleotide sequence ID" value="XM_040911642.1"/>
</dbReference>
<dbReference type="AlphaFoldDB" id="A0A165DDC3"/>
<keyword evidence="9" id="KW-0119">Carbohydrate metabolism</keyword>
<dbReference type="STRING" id="1314785.A0A165DDC3"/>
<evidence type="ECO:0000313" key="12">
    <source>
        <dbReference type="EMBL" id="KZT04623.1"/>
    </source>
</evidence>
<dbReference type="PANTHER" id="PTHR31490">
    <property type="entry name" value="GLYCOSYL HYDROLASE"/>
    <property type="match status" value="1"/>
</dbReference>
<dbReference type="InterPro" id="IPR017853">
    <property type="entry name" value="GH"/>
</dbReference>
<dbReference type="GO" id="GO:0045493">
    <property type="term" value="P:xylan catabolic process"/>
    <property type="evidence" value="ECO:0007669"/>
    <property type="project" value="UniProtKB-KW"/>
</dbReference>
<evidence type="ECO:0000259" key="11">
    <source>
        <dbReference type="PROSITE" id="PS51760"/>
    </source>
</evidence>
<accession>A0A165DDC3</accession>
<feature type="domain" description="GH10" evidence="11">
    <location>
        <begin position="342"/>
        <end position="569"/>
    </location>
</feature>
<gene>
    <name evidence="12" type="ORF">LAESUDRAFT_751021</name>
</gene>
<dbReference type="OrthoDB" id="3055998at2759"/>
<dbReference type="Proteomes" id="UP000076871">
    <property type="component" value="Unassembled WGS sequence"/>
</dbReference>
<reference evidence="12 13" key="1">
    <citation type="journal article" date="2016" name="Mol. Biol. Evol.">
        <title>Comparative Genomics of Early-Diverging Mushroom-Forming Fungi Provides Insights into the Origins of Lignocellulose Decay Capabilities.</title>
        <authorList>
            <person name="Nagy L.G."/>
            <person name="Riley R."/>
            <person name="Tritt A."/>
            <person name="Adam C."/>
            <person name="Daum C."/>
            <person name="Floudas D."/>
            <person name="Sun H."/>
            <person name="Yadav J.S."/>
            <person name="Pangilinan J."/>
            <person name="Larsson K.H."/>
            <person name="Matsuura K."/>
            <person name="Barry K."/>
            <person name="Labutti K."/>
            <person name="Kuo R."/>
            <person name="Ohm R.A."/>
            <person name="Bhattacharya S.S."/>
            <person name="Shirouzu T."/>
            <person name="Yoshinaga Y."/>
            <person name="Martin F.M."/>
            <person name="Grigoriev I.V."/>
            <person name="Hibbett D.S."/>
        </authorList>
    </citation>
    <scope>NUCLEOTIDE SEQUENCE [LARGE SCALE GENOMIC DNA]</scope>
    <source>
        <strain evidence="12 13">93-53</strain>
    </source>
</reference>
<comment type="catalytic activity">
    <reaction evidence="1">
        <text>Endohydrolysis of (1-&gt;4)-beta-D-xylosidic linkages in xylans.</text>
        <dbReference type="EC" id="3.2.1.8"/>
    </reaction>
</comment>
<comment type="similarity">
    <text evidence="4">Belongs to the glycosyl hydrolase 10 (cellulase F) family.</text>
</comment>
<dbReference type="GeneID" id="63828670"/>
<dbReference type="GO" id="GO:0005576">
    <property type="term" value="C:extracellular region"/>
    <property type="evidence" value="ECO:0007669"/>
    <property type="project" value="UniProtKB-SubCell"/>
</dbReference>
<dbReference type="GO" id="GO:0031176">
    <property type="term" value="F:endo-1,4-beta-xylanase activity"/>
    <property type="evidence" value="ECO:0007669"/>
    <property type="project" value="UniProtKB-EC"/>
</dbReference>
<dbReference type="Pfam" id="PF00331">
    <property type="entry name" value="Glyco_hydro_10"/>
    <property type="match status" value="3"/>
</dbReference>
<dbReference type="PANTHER" id="PTHR31490:SF35">
    <property type="entry name" value="ENDO-1,4-BETA-XYLANASE"/>
    <property type="match status" value="1"/>
</dbReference>
<evidence type="ECO:0000256" key="4">
    <source>
        <dbReference type="ARBA" id="ARBA00007495"/>
    </source>
</evidence>
<evidence type="ECO:0000313" key="13">
    <source>
        <dbReference type="Proteomes" id="UP000076871"/>
    </source>
</evidence>
<evidence type="ECO:0000256" key="9">
    <source>
        <dbReference type="ARBA" id="ARBA00023277"/>
    </source>
</evidence>
<dbReference type="Gene3D" id="3.20.20.80">
    <property type="entry name" value="Glycosidases"/>
    <property type="match status" value="3"/>
</dbReference>
<dbReference type="SUPFAM" id="SSF51445">
    <property type="entry name" value="(Trans)glycosidases"/>
    <property type="match status" value="1"/>
</dbReference>
<organism evidence="12 13">
    <name type="scientific">Laetiporus sulphureus 93-53</name>
    <dbReference type="NCBI Taxonomy" id="1314785"/>
    <lineage>
        <taxon>Eukaryota</taxon>
        <taxon>Fungi</taxon>
        <taxon>Dikarya</taxon>
        <taxon>Basidiomycota</taxon>
        <taxon>Agaricomycotina</taxon>
        <taxon>Agaricomycetes</taxon>
        <taxon>Polyporales</taxon>
        <taxon>Laetiporus</taxon>
    </lineage>
</organism>
<evidence type="ECO:0000256" key="3">
    <source>
        <dbReference type="ARBA" id="ARBA00004851"/>
    </source>
</evidence>
<proteinExistence type="inferred from homology"/>
<dbReference type="InParanoid" id="A0A165DDC3"/>
<evidence type="ECO:0000256" key="1">
    <source>
        <dbReference type="ARBA" id="ARBA00000681"/>
    </source>
</evidence>
<dbReference type="SMART" id="SM00633">
    <property type="entry name" value="Glyco_10"/>
    <property type="match status" value="1"/>
</dbReference>
<dbReference type="PROSITE" id="PS51760">
    <property type="entry name" value="GH10_2"/>
    <property type="match status" value="1"/>
</dbReference>
<evidence type="ECO:0000256" key="8">
    <source>
        <dbReference type="ARBA" id="ARBA00022801"/>
    </source>
</evidence>
<name>A0A165DDC3_9APHY</name>
<evidence type="ECO:0000256" key="10">
    <source>
        <dbReference type="ARBA" id="ARBA00023326"/>
    </source>
</evidence>